<evidence type="ECO:0000313" key="1">
    <source>
        <dbReference type="EMBL" id="SPP99689.1"/>
    </source>
</evidence>
<sequence>MIMSYISSVSVMAPPDIFTIIQLFNHTMSALVTQSVSIRFNLNTFGFGIILDSGPL</sequence>
<accession>A0A2U3QED7</accession>
<reference evidence="2" key="1">
    <citation type="submission" date="2018-03" db="EMBL/GenBank/DDBJ databases">
        <authorList>
            <person name="Zecchin S."/>
        </authorList>
    </citation>
    <scope>NUCLEOTIDE SEQUENCE [LARGE SCALE GENOMIC DNA]</scope>
</reference>
<protein>
    <submittedName>
        <fullName evidence="1">Uncharacterized protein</fullName>
    </submittedName>
</protein>
<evidence type="ECO:0000313" key="2">
    <source>
        <dbReference type="Proteomes" id="UP000245125"/>
    </source>
</evidence>
<dbReference type="AlphaFoldDB" id="A0A2U3QED7"/>
<name>A0A2U3QED7_9BACT</name>
<gene>
    <name evidence="1" type="ORF">NBG4_1080004</name>
</gene>
<keyword evidence="2" id="KW-1185">Reference proteome</keyword>
<proteinExistence type="predicted"/>
<organism evidence="1 2">
    <name type="scientific">Candidatus Sulfobium mesophilum</name>
    <dbReference type="NCBI Taxonomy" id="2016548"/>
    <lineage>
        <taxon>Bacteria</taxon>
        <taxon>Pseudomonadati</taxon>
        <taxon>Nitrospirota</taxon>
        <taxon>Nitrospiria</taxon>
        <taxon>Nitrospirales</taxon>
        <taxon>Nitrospiraceae</taxon>
        <taxon>Candidatus Sulfobium</taxon>
    </lineage>
</organism>
<dbReference type="Proteomes" id="UP000245125">
    <property type="component" value="Unassembled WGS sequence"/>
</dbReference>
<dbReference type="EMBL" id="OUUY01000011">
    <property type="protein sequence ID" value="SPP99689.1"/>
    <property type="molecule type" value="Genomic_DNA"/>
</dbReference>